<organism evidence="10 11">
    <name type="scientific">Salibacterium qingdaonense</name>
    <dbReference type="NCBI Taxonomy" id="266892"/>
    <lineage>
        <taxon>Bacteria</taxon>
        <taxon>Bacillati</taxon>
        <taxon>Bacillota</taxon>
        <taxon>Bacilli</taxon>
        <taxon>Bacillales</taxon>
        <taxon>Bacillaceae</taxon>
    </lineage>
</organism>
<dbReference type="InterPro" id="IPR000634">
    <property type="entry name" value="Ser/Thr_deHydtase_PyrdxlP-BS"/>
</dbReference>
<evidence type="ECO:0000256" key="6">
    <source>
        <dbReference type="ARBA" id="ARBA00023239"/>
    </source>
</evidence>
<keyword evidence="5" id="KW-0663">Pyridoxal phosphate</keyword>
<evidence type="ECO:0000259" key="9">
    <source>
        <dbReference type="Pfam" id="PF00291"/>
    </source>
</evidence>
<dbReference type="OrthoDB" id="9811476at2"/>
<comment type="function">
    <text evidence="7">Catalyzes the anaerobic formation of alpha-ketobutyrate and ammonia from threonine in a two-step reaction. The first step involved a dehydration of threonine and a production of enamine intermediates (aminocrotonate), which tautomerizes to its imine form (iminobutyrate). Both intermediates are unstable and short-lived. The second step is the nonenzymatic hydrolysis of the enamine/imine intermediates to form 2-ketobutyrate and free ammonia. In the low water environment of the cell, the second step is accelerated by RidA.</text>
</comment>
<dbReference type="Proteomes" id="UP000199668">
    <property type="component" value="Unassembled WGS sequence"/>
</dbReference>
<dbReference type="PANTHER" id="PTHR48078:SF6">
    <property type="entry name" value="L-THREONINE DEHYDRATASE CATABOLIC TDCB"/>
    <property type="match status" value="1"/>
</dbReference>
<evidence type="ECO:0000256" key="4">
    <source>
        <dbReference type="ARBA" id="ARBA00012096"/>
    </source>
</evidence>
<dbReference type="GO" id="GO:0009097">
    <property type="term" value="P:isoleucine biosynthetic process"/>
    <property type="evidence" value="ECO:0007669"/>
    <property type="project" value="TreeGrafter"/>
</dbReference>
<dbReference type="GO" id="GO:0004794">
    <property type="term" value="F:threonine deaminase activity"/>
    <property type="evidence" value="ECO:0007669"/>
    <property type="project" value="UniProtKB-EC"/>
</dbReference>
<proteinExistence type="inferred from homology"/>
<gene>
    <name evidence="10" type="ORF">SAMN04488054_107124</name>
</gene>
<evidence type="ECO:0000256" key="5">
    <source>
        <dbReference type="ARBA" id="ARBA00022898"/>
    </source>
</evidence>
<dbReference type="NCBIfam" id="NF005680">
    <property type="entry name" value="PRK07476.1"/>
    <property type="match status" value="1"/>
</dbReference>
<dbReference type="InterPro" id="IPR001926">
    <property type="entry name" value="TrpB-like_PALP"/>
</dbReference>
<dbReference type="Gene3D" id="3.40.50.1100">
    <property type="match status" value="2"/>
</dbReference>
<dbReference type="EMBL" id="FOTY01000007">
    <property type="protein sequence ID" value="SFL89414.1"/>
    <property type="molecule type" value="Genomic_DNA"/>
</dbReference>
<evidence type="ECO:0000256" key="7">
    <source>
        <dbReference type="ARBA" id="ARBA00025527"/>
    </source>
</evidence>
<dbReference type="AlphaFoldDB" id="A0A1I4LEH2"/>
<evidence type="ECO:0000256" key="8">
    <source>
        <dbReference type="ARBA" id="ARBA00031427"/>
    </source>
</evidence>
<protein>
    <recommendedName>
        <fullName evidence="4">threonine ammonia-lyase</fullName>
        <ecNumber evidence="4">4.3.1.19</ecNumber>
    </recommendedName>
    <alternativeName>
        <fullName evidence="8">Threonine deaminase</fullName>
    </alternativeName>
</protein>
<dbReference type="STRING" id="266892.SAMN04488054_107124"/>
<dbReference type="SUPFAM" id="SSF53686">
    <property type="entry name" value="Tryptophan synthase beta subunit-like PLP-dependent enzymes"/>
    <property type="match status" value="1"/>
</dbReference>
<dbReference type="EC" id="4.3.1.19" evidence="4"/>
<evidence type="ECO:0000256" key="3">
    <source>
        <dbReference type="ARBA" id="ARBA00010869"/>
    </source>
</evidence>
<dbReference type="FunFam" id="3.40.50.1100:FF:000005">
    <property type="entry name" value="Threonine dehydratase catabolic"/>
    <property type="match status" value="1"/>
</dbReference>
<dbReference type="PANTHER" id="PTHR48078">
    <property type="entry name" value="THREONINE DEHYDRATASE, MITOCHONDRIAL-RELATED"/>
    <property type="match status" value="1"/>
</dbReference>
<dbReference type="Pfam" id="PF00291">
    <property type="entry name" value="PALP"/>
    <property type="match status" value="1"/>
</dbReference>
<dbReference type="InterPro" id="IPR050147">
    <property type="entry name" value="Ser/Thr_Dehydratase"/>
</dbReference>
<feature type="domain" description="Tryptophan synthase beta chain-like PALP" evidence="9">
    <location>
        <begin position="18"/>
        <end position="306"/>
    </location>
</feature>
<dbReference type="PROSITE" id="PS00165">
    <property type="entry name" value="DEHYDRATASE_SER_THR"/>
    <property type="match status" value="1"/>
</dbReference>
<evidence type="ECO:0000313" key="10">
    <source>
        <dbReference type="EMBL" id="SFL89414.1"/>
    </source>
</evidence>
<name>A0A1I4LEH2_9BACI</name>
<dbReference type="GO" id="GO:0006565">
    <property type="term" value="P:L-serine catabolic process"/>
    <property type="evidence" value="ECO:0007669"/>
    <property type="project" value="TreeGrafter"/>
</dbReference>
<sequence length="329" mass="34708">MKTITVRDVWIARNRIRQTLPPTPLIPSAVLSEKTGVPVYLKLEQMQPTGAFKLRGAVNMITSLPPEEKKRGVVTFSTGNHGFATAYAAAQAGMKAVVCVSSHVPETKIHALEAVGAELHIEGESQDEAAKVCARLQEEKGYVLIPPFDHPAIIAGQGTIGLEILEELPQVQTVAAGLSGGGLLSGIGLVMKETDPAVQVAGLSVKKGAAMDDSIQAGRPVASPEHPTHADSLLGGIGSANRYTMPLITQYVDERIRLSEESIARGMAFLYETHRFVVEGAAAVGVSALLDGTVKPTGPAVAVVTGNNVGIQEHRQAVLPWLSNQQDAP</sequence>
<keyword evidence="6 10" id="KW-0456">Lyase</keyword>
<reference evidence="10 11" key="1">
    <citation type="submission" date="2016-10" db="EMBL/GenBank/DDBJ databases">
        <authorList>
            <person name="de Groot N.N."/>
        </authorList>
    </citation>
    <scope>NUCLEOTIDE SEQUENCE [LARGE SCALE GENOMIC DNA]</scope>
    <source>
        <strain evidence="10 11">CGMCC 1.6134</strain>
    </source>
</reference>
<dbReference type="InterPro" id="IPR036052">
    <property type="entry name" value="TrpB-like_PALP_sf"/>
</dbReference>
<accession>A0A1I4LEH2</accession>
<evidence type="ECO:0000256" key="2">
    <source>
        <dbReference type="ARBA" id="ARBA00001933"/>
    </source>
</evidence>
<dbReference type="GO" id="GO:0030170">
    <property type="term" value="F:pyridoxal phosphate binding"/>
    <property type="evidence" value="ECO:0007669"/>
    <property type="project" value="InterPro"/>
</dbReference>
<keyword evidence="11" id="KW-1185">Reference proteome</keyword>
<dbReference type="RefSeq" id="WP_090926536.1">
    <property type="nucleotide sequence ID" value="NZ_FOTY01000007.1"/>
</dbReference>
<comment type="cofactor">
    <cofactor evidence="2">
        <name>pyridoxal 5'-phosphate</name>
        <dbReference type="ChEBI" id="CHEBI:597326"/>
    </cofactor>
</comment>
<dbReference type="GO" id="GO:0003941">
    <property type="term" value="F:L-serine ammonia-lyase activity"/>
    <property type="evidence" value="ECO:0007669"/>
    <property type="project" value="TreeGrafter"/>
</dbReference>
<evidence type="ECO:0000313" key="11">
    <source>
        <dbReference type="Proteomes" id="UP000199668"/>
    </source>
</evidence>
<comment type="catalytic activity">
    <reaction evidence="1">
        <text>L-threonine = 2-oxobutanoate + NH4(+)</text>
        <dbReference type="Rhea" id="RHEA:22108"/>
        <dbReference type="ChEBI" id="CHEBI:16763"/>
        <dbReference type="ChEBI" id="CHEBI:28938"/>
        <dbReference type="ChEBI" id="CHEBI:57926"/>
        <dbReference type="EC" id="4.3.1.19"/>
    </reaction>
</comment>
<evidence type="ECO:0000256" key="1">
    <source>
        <dbReference type="ARBA" id="ARBA00001274"/>
    </source>
</evidence>
<dbReference type="GO" id="GO:0006567">
    <property type="term" value="P:L-threonine catabolic process"/>
    <property type="evidence" value="ECO:0007669"/>
    <property type="project" value="TreeGrafter"/>
</dbReference>
<comment type="similarity">
    <text evidence="3">Belongs to the serine/threonine dehydratase family.</text>
</comment>